<organism evidence="3">
    <name type="scientific">Caldithrix abyssi</name>
    <dbReference type="NCBI Taxonomy" id="187145"/>
    <lineage>
        <taxon>Bacteria</taxon>
        <taxon>Pseudomonadati</taxon>
        <taxon>Calditrichota</taxon>
        <taxon>Calditrichia</taxon>
        <taxon>Calditrichales</taxon>
        <taxon>Calditrichaceae</taxon>
        <taxon>Caldithrix</taxon>
    </lineage>
</organism>
<dbReference type="PANTHER" id="PTHR11178:SF51">
    <property type="entry name" value="FE_S BIOGENESIS PROTEIN NFUA"/>
    <property type="match status" value="1"/>
</dbReference>
<evidence type="ECO:0000313" key="3">
    <source>
        <dbReference type="EMBL" id="HED09744.1"/>
    </source>
</evidence>
<dbReference type="Gene3D" id="3.30.300.130">
    <property type="entry name" value="Fe-S cluster assembly (FSCA)"/>
    <property type="match status" value="1"/>
</dbReference>
<feature type="domain" description="NIF system FeS cluster assembly NifU C-terminal" evidence="1">
    <location>
        <begin position="112"/>
        <end position="176"/>
    </location>
</feature>
<sequence>MLTITATAREMIHTILTEMTDGLTSVRVTADSDSPFHIEYGIEPIFQEDISRDDRRIDFDTFTLFISSKEYPLLENVILDYKDSGEESGFYFSSVKKETDKFQGTFAQKVLHVVNTQINPAIAQHGGIISIVDIRGYDVYVEMGGNCQGCSLSFITLKNGVINGLKEAIPEIGEVIDATDHEAGATPFYS</sequence>
<dbReference type="GO" id="GO:0051536">
    <property type="term" value="F:iron-sulfur cluster binding"/>
    <property type="evidence" value="ECO:0007669"/>
    <property type="project" value="InterPro"/>
</dbReference>
<proteinExistence type="predicted"/>
<dbReference type="PANTHER" id="PTHR11178">
    <property type="entry name" value="IRON-SULFUR CLUSTER SCAFFOLD PROTEIN NFU-RELATED"/>
    <property type="match status" value="1"/>
</dbReference>
<dbReference type="Pfam" id="PF01521">
    <property type="entry name" value="Fe-S_biosyn"/>
    <property type="match status" value="1"/>
</dbReference>
<evidence type="ECO:0000259" key="2">
    <source>
        <dbReference type="Pfam" id="PF01521"/>
    </source>
</evidence>
<dbReference type="GO" id="GO:0005506">
    <property type="term" value="F:iron ion binding"/>
    <property type="evidence" value="ECO:0007669"/>
    <property type="project" value="InterPro"/>
</dbReference>
<comment type="caution">
    <text evidence="3">The sequence shown here is derived from an EMBL/GenBank/DDBJ whole genome shotgun (WGS) entry which is preliminary data.</text>
</comment>
<evidence type="ECO:0008006" key="4">
    <source>
        <dbReference type="Google" id="ProtNLM"/>
    </source>
</evidence>
<dbReference type="InterPro" id="IPR035903">
    <property type="entry name" value="HesB-like_dom_sf"/>
</dbReference>
<dbReference type="InterPro" id="IPR034904">
    <property type="entry name" value="FSCA_dom_sf"/>
</dbReference>
<dbReference type="GO" id="GO:0016226">
    <property type="term" value="P:iron-sulfur cluster assembly"/>
    <property type="evidence" value="ECO:0007669"/>
    <property type="project" value="InterPro"/>
</dbReference>
<feature type="domain" description="Core" evidence="2">
    <location>
        <begin position="2"/>
        <end position="94"/>
    </location>
</feature>
<evidence type="ECO:0000259" key="1">
    <source>
        <dbReference type="Pfam" id="PF01106"/>
    </source>
</evidence>
<dbReference type="Proteomes" id="UP000886005">
    <property type="component" value="Unassembled WGS sequence"/>
</dbReference>
<dbReference type="InterPro" id="IPR000361">
    <property type="entry name" value="ATAP_core_dom"/>
</dbReference>
<accession>A0A7V1LKL7</accession>
<dbReference type="InterPro" id="IPR001075">
    <property type="entry name" value="NIF_FeS_clus_asmbl_NifU_C"/>
</dbReference>
<dbReference type="Pfam" id="PF01106">
    <property type="entry name" value="NifU"/>
    <property type="match status" value="1"/>
</dbReference>
<gene>
    <name evidence="3" type="ORF">ENJ10_03570</name>
</gene>
<dbReference type="SUPFAM" id="SSF117916">
    <property type="entry name" value="Fe-S cluster assembly (FSCA) domain-like"/>
    <property type="match status" value="1"/>
</dbReference>
<dbReference type="SUPFAM" id="SSF89360">
    <property type="entry name" value="HesB-like domain"/>
    <property type="match status" value="1"/>
</dbReference>
<name>A0A7V1LKL7_CALAY</name>
<dbReference type="Gene3D" id="2.60.300.12">
    <property type="entry name" value="HesB-like domain"/>
    <property type="match status" value="1"/>
</dbReference>
<dbReference type="EMBL" id="DRLD01000096">
    <property type="protein sequence ID" value="HED09744.1"/>
    <property type="molecule type" value="Genomic_DNA"/>
</dbReference>
<dbReference type="AlphaFoldDB" id="A0A7V1LKL7"/>
<protein>
    <recommendedName>
        <fullName evidence="4">Iron-sulfur cluster assembly accessory protein</fullName>
    </recommendedName>
</protein>
<reference evidence="3" key="1">
    <citation type="journal article" date="2020" name="mSystems">
        <title>Genome- and Community-Level Interaction Insights into Carbon Utilization and Element Cycling Functions of Hydrothermarchaeota in Hydrothermal Sediment.</title>
        <authorList>
            <person name="Zhou Z."/>
            <person name="Liu Y."/>
            <person name="Xu W."/>
            <person name="Pan J."/>
            <person name="Luo Z.H."/>
            <person name="Li M."/>
        </authorList>
    </citation>
    <scope>NUCLEOTIDE SEQUENCE [LARGE SCALE GENOMIC DNA]</scope>
    <source>
        <strain evidence="3">HyVt-456</strain>
    </source>
</reference>